<dbReference type="EMBL" id="BRPK01000014">
    <property type="protein sequence ID" value="GLB43772.1"/>
    <property type="molecule type" value="Genomic_DNA"/>
</dbReference>
<keyword evidence="1" id="KW-0812">Transmembrane</keyword>
<reference evidence="3" key="1">
    <citation type="submission" date="2022-07" db="EMBL/GenBank/DDBJ databases">
        <title>The genome of Lyophyllum shimeji provides insight into the initial evolution of ectomycorrhizal fungal genome.</title>
        <authorList>
            <person name="Kobayashi Y."/>
            <person name="Shibata T."/>
            <person name="Hirakawa H."/>
            <person name="Shigenobu S."/>
            <person name="Nishiyama T."/>
            <person name="Yamada A."/>
            <person name="Hasebe M."/>
            <person name="Kawaguchi M."/>
        </authorList>
    </citation>
    <scope>NUCLEOTIDE SEQUENCE</scope>
    <source>
        <strain evidence="3">AT787</strain>
    </source>
</reference>
<dbReference type="InterPro" id="IPR044398">
    <property type="entry name" value="Globin-sensor_dom"/>
</dbReference>
<dbReference type="Proteomes" id="UP001063166">
    <property type="component" value="Unassembled WGS sequence"/>
</dbReference>
<organism evidence="3 4">
    <name type="scientific">Lyophyllum shimeji</name>
    <name type="common">Hon-shimeji</name>
    <name type="synonym">Tricholoma shimeji</name>
    <dbReference type="NCBI Taxonomy" id="47721"/>
    <lineage>
        <taxon>Eukaryota</taxon>
        <taxon>Fungi</taxon>
        <taxon>Dikarya</taxon>
        <taxon>Basidiomycota</taxon>
        <taxon>Agaricomycotina</taxon>
        <taxon>Agaricomycetes</taxon>
        <taxon>Agaricomycetidae</taxon>
        <taxon>Agaricales</taxon>
        <taxon>Tricholomatineae</taxon>
        <taxon>Lyophyllaceae</taxon>
        <taxon>Lyophyllum</taxon>
    </lineage>
</organism>
<dbReference type="InterPro" id="IPR012292">
    <property type="entry name" value="Globin/Proto"/>
</dbReference>
<feature type="domain" description="Globin-sensor" evidence="2">
    <location>
        <begin position="14"/>
        <end position="199"/>
    </location>
</feature>
<proteinExistence type="predicted"/>
<keyword evidence="1" id="KW-1133">Transmembrane helix</keyword>
<dbReference type="GO" id="GO:0020037">
    <property type="term" value="F:heme binding"/>
    <property type="evidence" value="ECO:0007669"/>
    <property type="project" value="InterPro"/>
</dbReference>
<dbReference type="Gene3D" id="1.10.490.10">
    <property type="entry name" value="Globins"/>
    <property type="match status" value="1"/>
</dbReference>
<evidence type="ECO:0000259" key="2">
    <source>
        <dbReference type="Pfam" id="PF11563"/>
    </source>
</evidence>
<name>A0A9P3PYX0_LYOSH</name>
<comment type="caution">
    <text evidence="3">The sequence shown here is derived from an EMBL/GenBank/DDBJ whole genome shotgun (WGS) entry which is preliminary data.</text>
</comment>
<evidence type="ECO:0000256" key="1">
    <source>
        <dbReference type="SAM" id="Phobius"/>
    </source>
</evidence>
<evidence type="ECO:0000313" key="3">
    <source>
        <dbReference type="EMBL" id="GLB43772.1"/>
    </source>
</evidence>
<dbReference type="GO" id="GO:0019825">
    <property type="term" value="F:oxygen binding"/>
    <property type="evidence" value="ECO:0007669"/>
    <property type="project" value="InterPro"/>
</dbReference>
<sequence>MQHIDPASLQDLPSRIRYLRDFIEFTHEDAAALRAAKPIVAPLVPTVVDMVYAKLFSFDITANAFLPRQTGYAGEVPMRLEDLTHDHPMIKFRKDFLSGYLVKLVSMDYEKDSSWEYLDKVGLMHTGAAGFAHRAKKPGLRVEYMHCAILLGYVEEILIATITAHLDLDLEAKQAVLRAFNKIIWIQNDLFARHYIPDAEILARKVTLDKTTALAVATGLLCLGAAFATYMMPRLQS</sequence>
<feature type="transmembrane region" description="Helical" evidence="1">
    <location>
        <begin position="213"/>
        <end position="232"/>
    </location>
</feature>
<dbReference type="PANTHER" id="PTHR42071:SF1">
    <property type="entry name" value="GLOBIN-SENSOR DOMAIN-CONTAINING PROTEIN"/>
    <property type="match status" value="1"/>
</dbReference>
<dbReference type="AlphaFoldDB" id="A0A9P3PYX0"/>
<evidence type="ECO:0000313" key="4">
    <source>
        <dbReference type="Proteomes" id="UP001063166"/>
    </source>
</evidence>
<keyword evidence="1" id="KW-0472">Membrane</keyword>
<protein>
    <submittedName>
        <fullName evidence="3">Protoglobin</fullName>
    </submittedName>
</protein>
<dbReference type="PANTHER" id="PTHR42071">
    <property type="entry name" value="PROTOGLOBIN DOMAIN-CONTAINING PROTEIN"/>
    <property type="match status" value="1"/>
</dbReference>
<keyword evidence="4" id="KW-1185">Reference proteome</keyword>
<dbReference type="Pfam" id="PF11563">
    <property type="entry name" value="Protoglobin"/>
    <property type="match status" value="1"/>
</dbReference>
<dbReference type="OrthoDB" id="10027058at2759"/>
<accession>A0A9P3PYX0</accession>
<gene>
    <name evidence="3" type="ORF">LshimejAT787_1402840</name>
</gene>